<evidence type="ECO:0000256" key="2">
    <source>
        <dbReference type="HAMAP-Rule" id="MF_00489"/>
    </source>
</evidence>
<dbReference type="EMBL" id="WMQE01000010">
    <property type="protein sequence ID" value="MTK20999.1"/>
    <property type="molecule type" value="Genomic_DNA"/>
</dbReference>
<comment type="similarity">
    <text evidence="1 2">Belongs to the UPF0178 family.</text>
</comment>
<dbReference type="Proteomes" id="UP000487649">
    <property type="component" value="Unassembled WGS sequence"/>
</dbReference>
<reference evidence="3 4" key="1">
    <citation type="journal article" date="2019" name="Nat. Med.">
        <title>A library of human gut bacterial isolates paired with longitudinal multiomics data enables mechanistic microbiome research.</title>
        <authorList>
            <person name="Poyet M."/>
            <person name="Groussin M."/>
            <person name="Gibbons S.M."/>
            <person name="Avila-Pacheco J."/>
            <person name="Jiang X."/>
            <person name="Kearney S.M."/>
            <person name="Perrotta A.R."/>
            <person name="Berdy B."/>
            <person name="Zhao S."/>
            <person name="Lieberman T.D."/>
            <person name="Swanson P.K."/>
            <person name="Smith M."/>
            <person name="Roesemann S."/>
            <person name="Alexander J.E."/>
            <person name="Rich S.A."/>
            <person name="Livny J."/>
            <person name="Vlamakis H."/>
            <person name="Clish C."/>
            <person name="Bullock K."/>
            <person name="Deik A."/>
            <person name="Scott J."/>
            <person name="Pierce K.A."/>
            <person name="Xavier R.J."/>
            <person name="Alm E.J."/>
        </authorList>
    </citation>
    <scope>NUCLEOTIDE SEQUENCE [LARGE SCALE GENOMIC DNA]</scope>
    <source>
        <strain evidence="3 4">BIOML-A198</strain>
    </source>
</reference>
<evidence type="ECO:0000313" key="4">
    <source>
        <dbReference type="Proteomes" id="UP000487649"/>
    </source>
</evidence>
<evidence type="ECO:0000313" key="3">
    <source>
        <dbReference type="EMBL" id="MTK20999.1"/>
    </source>
</evidence>
<sequence>MKILIDGDGCPVTDLVINLAAPYNIPVILICDTAHVCNREGIKTIMVNKGRDATDFELMRHVQKGDIIVTQDYGLAAMGLTKQAYVIHQSGMQYTTQNIDQLLFARHLSQKIRNSGGRLKGPAKRTRDDDLAFKTSFQSLLSRLTTTN</sequence>
<organism evidence="3 4">
    <name type="scientific">Turicibacter sanguinis</name>
    <dbReference type="NCBI Taxonomy" id="154288"/>
    <lineage>
        <taxon>Bacteria</taxon>
        <taxon>Bacillati</taxon>
        <taxon>Bacillota</taxon>
        <taxon>Erysipelotrichia</taxon>
        <taxon>Erysipelotrichales</taxon>
        <taxon>Turicibacteraceae</taxon>
        <taxon>Turicibacter</taxon>
    </lineage>
</organism>
<dbReference type="InterPro" id="IPR003791">
    <property type="entry name" value="UPF0178"/>
</dbReference>
<protein>
    <recommendedName>
        <fullName evidence="2">UPF0178 protein GMA92_06160</fullName>
    </recommendedName>
</protein>
<dbReference type="NCBIfam" id="NF001095">
    <property type="entry name" value="PRK00124.1"/>
    <property type="match status" value="1"/>
</dbReference>
<evidence type="ECO:0000256" key="1">
    <source>
        <dbReference type="ARBA" id="ARBA00008522"/>
    </source>
</evidence>
<gene>
    <name evidence="3" type="ORF">GMA92_06160</name>
</gene>
<accession>A0A173SJ27</accession>
<proteinExistence type="inferred from homology"/>
<dbReference type="HAMAP" id="MF_00489">
    <property type="entry name" value="UPF0178"/>
    <property type="match status" value="1"/>
</dbReference>
<comment type="caution">
    <text evidence="3">The sequence shown here is derived from an EMBL/GenBank/DDBJ whole genome shotgun (WGS) entry which is preliminary data.</text>
</comment>
<dbReference type="Pfam" id="PF02639">
    <property type="entry name" value="DUF188"/>
    <property type="match status" value="1"/>
</dbReference>
<name>A0A173SJ27_9FIRM</name>
<dbReference type="OrthoDB" id="9798918at2"/>
<dbReference type="PANTHER" id="PTHR35146:SF1">
    <property type="entry name" value="UPF0178 PROTEIN YAII"/>
    <property type="match status" value="1"/>
</dbReference>
<dbReference type="PANTHER" id="PTHR35146">
    <property type="entry name" value="UPF0178 PROTEIN YAII"/>
    <property type="match status" value="1"/>
</dbReference>
<dbReference type="AlphaFoldDB" id="A0A173SJ27"/>
<dbReference type="RefSeq" id="WP_006785634.1">
    <property type="nucleotide sequence ID" value="NZ_CABJBH010000004.1"/>
</dbReference>